<accession>A0AAU9Q561</accession>
<comment type="caution">
    <text evidence="2">The sequence shown here is derived from an EMBL/GenBank/DDBJ whole genome shotgun (WGS) entry which is preliminary data.</text>
</comment>
<protein>
    <recommendedName>
        <fullName evidence="4">DNA-directed RNA polymerase subunit beta</fullName>
    </recommendedName>
</protein>
<evidence type="ECO:0000313" key="2">
    <source>
        <dbReference type="EMBL" id="CAH1525065.1"/>
    </source>
</evidence>
<dbReference type="AlphaFoldDB" id="A0AAU9Q561"/>
<sequence>MNNTYKRLLIAGSIFPCLAHAQPSGEIAEYLQEQSNQHQIEDHYAQKVHDGLSLDAKPDMIAWKNDEAPTGCQYAKEGATEARDYDYGLANNLSDGLHHIDLQPVHTPKKLRKDHIYNTASSGSSVKFSVSSDCL</sequence>
<gene>
    <name evidence="2" type="ORF">THF1D04_190005</name>
</gene>
<evidence type="ECO:0000256" key="1">
    <source>
        <dbReference type="SAM" id="SignalP"/>
    </source>
</evidence>
<name>A0AAU9Q561_9VIBR</name>
<feature type="chain" id="PRO_5043370097" description="DNA-directed RNA polymerase subunit beta" evidence="1">
    <location>
        <begin position="22"/>
        <end position="135"/>
    </location>
</feature>
<organism evidence="2 3">
    <name type="scientific">Vibrio owensii</name>
    <dbReference type="NCBI Taxonomy" id="696485"/>
    <lineage>
        <taxon>Bacteria</taxon>
        <taxon>Pseudomonadati</taxon>
        <taxon>Pseudomonadota</taxon>
        <taxon>Gammaproteobacteria</taxon>
        <taxon>Vibrionales</taxon>
        <taxon>Vibrionaceae</taxon>
        <taxon>Vibrio</taxon>
    </lineage>
</organism>
<dbReference type="RefSeq" id="WP_409930680.1">
    <property type="nucleotide sequence ID" value="NZ_CAKMTQ010000011.1"/>
</dbReference>
<feature type="signal peptide" evidence="1">
    <location>
        <begin position="1"/>
        <end position="21"/>
    </location>
</feature>
<evidence type="ECO:0008006" key="4">
    <source>
        <dbReference type="Google" id="ProtNLM"/>
    </source>
</evidence>
<keyword evidence="1" id="KW-0732">Signal</keyword>
<evidence type="ECO:0000313" key="3">
    <source>
        <dbReference type="Proteomes" id="UP001295420"/>
    </source>
</evidence>
<dbReference type="EMBL" id="CAKMTQ010000011">
    <property type="protein sequence ID" value="CAH1525065.1"/>
    <property type="molecule type" value="Genomic_DNA"/>
</dbReference>
<dbReference type="Proteomes" id="UP001295420">
    <property type="component" value="Unassembled WGS sequence"/>
</dbReference>
<proteinExistence type="predicted"/>
<reference evidence="2" key="1">
    <citation type="submission" date="2022-01" db="EMBL/GenBank/DDBJ databases">
        <authorList>
            <person name="Lagorce A."/>
        </authorList>
    </citation>
    <scope>NUCLEOTIDE SEQUENCE</scope>
    <source>
        <strain evidence="2">Th15_F1_D04</strain>
    </source>
</reference>